<evidence type="ECO:0000256" key="15">
    <source>
        <dbReference type="PIRSR" id="PIRSR006769-2"/>
    </source>
</evidence>
<dbReference type="InterPro" id="IPR002125">
    <property type="entry name" value="CMP_dCMP_dom"/>
</dbReference>
<evidence type="ECO:0000256" key="8">
    <source>
        <dbReference type="ARBA" id="ARBA00022801"/>
    </source>
</evidence>
<dbReference type="GO" id="GO:0008270">
    <property type="term" value="F:zinc ion binding"/>
    <property type="evidence" value="ECO:0007669"/>
    <property type="project" value="InterPro"/>
</dbReference>
<feature type="binding site" evidence="16">
    <location>
        <position position="87"/>
    </location>
    <ligand>
        <name>Zn(2+)</name>
        <dbReference type="ChEBI" id="CHEBI:29105"/>
        <note>catalytic</note>
    </ligand>
</feature>
<feature type="binding site" evidence="15">
    <location>
        <position position="199"/>
    </location>
    <ligand>
        <name>NADP(+)</name>
        <dbReference type="ChEBI" id="CHEBI:58349"/>
    </ligand>
</feature>
<comment type="similarity">
    <text evidence="5 13">In the C-terminal section; belongs to the HTP reductase family.</text>
</comment>
<dbReference type="NCBIfam" id="NF008052">
    <property type="entry name" value="PRK10786.1"/>
    <property type="match status" value="1"/>
</dbReference>
<dbReference type="PIRSF" id="PIRSF006769">
    <property type="entry name" value="RibD"/>
    <property type="match status" value="1"/>
</dbReference>
<dbReference type="InterPro" id="IPR004794">
    <property type="entry name" value="Eubact_RibD"/>
</dbReference>
<dbReference type="NCBIfam" id="TIGR00326">
    <property type="entry name" value="eubact_ribD"/>
    <property type="match status" value="1"/>
</dbReference>
<dbReference type="Gene3D" id="3.40.140.10">
    <property type="entry name" value="Cytidine Deaminase, domain 2"/>
    <property type="match status" value="1"/>
</dbReference>
<dbReference type="Gene3D" id="3.40.430.10">
    <property type="entry name" value="Dihydrofolate Reductase, subunit A"/>
    <property type="match status" value="1"/>
</dbReference>
<comment type="pathway">
    <text evidence="2 13">Cofactor biosynthesis; riboflavin biosynthesis; 5-amino-6-(D-ribitylamino)uracil from GTP: step 2/4.</text>
</comment>
<comment type="cofactor">
    <cofactor evidence="13 16">
        <name>Zn(2+)</name>
        <dbReference type="ChEBI" id="CHEBI:29105"/>
    </cofactor>
    <text evidence="13 16">Binds 1 zinc ion.</text>
</comment>
<dbReference type="PROSITE" id="PS00903">
    <property type="entry name" value="CYT_DCMP_DEAMINASES_1"/>
    <property type="match status" value="1"/>
</dbReference>
<dbReference type="PANTHER" id="PTHR38011">
    <property type="entry name" value="DIHYDROFOLATE REDUCTASE FAMILY PROTEIN (AFU_ORTHOLOGUE AFUA_8G06820)"/>
    <property type="match status" value="1"/>
</dbReference>
<feature type="active site" description="Proton donor" evidence="14">
    <location>
        <position position="55"/>
    </location>
</feature>
<feature type="binding site" evidence="16">
    <location>
        <position position="53"/>
    </location>
    <ligand>
        <name>Zn(2+)</name>
        <dbReference type="ChEBI" id="CHEBI:29105"/>
        <note>catalytic</note>
    </ligand>
</feature>
<dbReference type="Pfam" id="PF01872">
    <property type="entry name" value="RibD_C"/>
    <property type="match status" value="1"/>
</dbReference>
<keyword evidence="19" id="KW-1185">Reference proteome</keyword>
<feature type="binding site" evidence="15">
    <location>
        <begin position="305"/>
        <end position="311"/>
    </location>
    <ligand>
        <name>NADP(+)</name>
        <dbReference type="ChEBI" id="CHEBI:58349"/>
    </ligand>
</feature>
<protein>
    <recommendedName>
        <fullName evidence="13">Riboflavin biosynthesis protein RibD</fullName>
    </recommendedName>
    <domain>
        <recommendedName>
            <fullName evidence="13">Diaminohydroxyphosphoribosylaminopyrimidine deaminase</fullName>
            <shortName evidence="13">DRAP deaminase</shortName>
            <ecNumber evidence="13">3.5.4.26</ecNumber>
        </recommendedName>
        <alternativeName>
            <fullName evidence="13">Riboflavin-specific deaminase</fullName>
        </alternativeName>
    </domain>
    <domain>
        <recommendedName>
            <fullName evidence="13">5-amino-6-(5-phosphoribosylamino)uracil reductase</fullName>
            <ecNumber evidence="13">1.1.1.193</ecNumber>
        </recommendedName>
        <alternativeName>
            <fullName evidence="13">HTP reductase</fullName>
        </alternativeName>
    </domain>
</protein>
<keyword evidence="11 13" id="KW-0560">Oxidoreductase</keyword>
<evidence type="ECO:0000256" key="9">
    <source>
        <dbReference type="ARBA" id="ARBA00022833"/>
    </source>
</evidence>
<accession>A0AB94IDA9</accession>
<keyword evidence="8 13" id="KW-0378">Hydrolase</keyword>
<evidence type="ECO:0000256" key="10">
    <source>
        <dbReference type="ARBA" id="ARBA00022857"/>
    </source>
</evidence>
<evidence type="ECO:0000256" key="7">
    <source>
        <dbReference type="ARBA" id="ARBA00022723"/>
    </source>
</evidence>
<dbReference type="GO" id="GO:0008835">
    <property type="term" value="F:diaminohydroxyphosphoribosylaminopyrimidine deaminase activity"/>
    <property type="evidence" value="ECO:0007669"/>
    <property type="project" value="UniProtKB-EC"/>
</dbReference>
<feature type="binding site" evidence="15">
    <location>
        <position position="203"/>
    </location>
    <ligand>
        <name>substrate</name>
    </ligand>
</feature>
<feature type="binding site" evidence="15">
    <location>
        <position position="303"/>
    </location>
    <ligand>
        <name>substrate</name>
    </ligand>
</feature>
<comment type="similarity">
    <text evidence="4 13">In the N-terminal section; belongs to the cytidine and deoxycytidylate deaminase family.</text>
</comment>
<comment type="function">
    <text evidence="1 13">Converts 2,5-diamino-6-(ribosylamino)-4(3h)-pyrimidinone 5'-phosphate into 5-amino-6-(ribosylamino)-2,4(1h,3h)-pyrimidinedione 5'-phosphate.</text>
</comment>
<dbReference type="Proteomes" id="UP000506160">
    <property type="component" value="Unassembled WGS sequence"/>
</dbReference>
<evidence type="ECO:0000256" key="3">
    <source>
        <dbReference type="ARBA" id="ARBA00004910"/>
    </source>
</evidence>
<name>A0AB94IDA9_9GAMM</name>
<comment type="catalytic activity">
    <reaction evidence="13">
        <text>2,5-diamino-6-hydroxy-4-(5-phosphoribosylamino)-pyrimidine + H2O + H(+) = 5-amino-6-(5-phospho-D-ribosylamino)uracil + NH4(+)</text>
        <dbReference type="Rhea" id="RHEA:21868"/>
        <dbReference type="ChEBI" id="CHEBI:15377"/>
        <dbReference type="ChEBI" id="CHEBI:15378"/>
        <dbReference type="ChEBI" id="CHEBI:28938"/>
        <dbReference type="ChEBI" id="CHEBI:58453"/>
        <dbReference type="ChEBI" id="CHEBI:58614"/>
        <dbReference type="EC" id="3.5.4.26"/>
    </reaction>
</comment>
<evidence type="ECO:0000256" key="11">
    <source>
        <dbReference type="ARBA" id="ARBA00023002"/>
    </source>
</evidence>
<dbReference type="PANTHER" id="PTHR38011:SF7">
    <property type="entry name" value="2,5-DIAMINO-6-RIBOSYLAMINO-4(3H)-PYRIMIDINONE 5'-PHOSPHATE REDUCTASE"/>
    <property type="match status" value="1"/>
</dbReference>
<keyword evidence="9 13" id="KW-0862">Zinc</keyword>
<sequence length="377" mass="41904">MIKSHDSFYMQRALDLAKRGIYTTTPNPNVGCVIVKDEQIIGEGYHYKAGQPHAEVYALNMAGDNAKGATVYVTLEPCSHYGRTPPCANALIEAQVKRVVIAMLDPNPMVSGYGVQRLKEAGIDVDVGLLTEQAEQINRGFLKRMRTGKPFIILKMAASLDGKTAMASGESKWITSSEARQDVQTLRAKCSAILSTSATVLADDPRLTVRWSAFPEKIKQHYPITDIRQPIRIILDSQHRLTLKEQLFKQQGQIWLIRKVAFKGEKLPDNVKIVVDPTPEPLINLDWLFTTLAQAQINSIWVEAGAQFAGALIQQNLVDELIIYLAPKLLGHQARSLCKLPHLNQLSDCPTFQFVDVTTIGPDLRLRLKTTPPDVSL</sequence>
<evidence type="ECO:0000256" key="16">
    <source>
        <dbReference type="PIRSR" id="PIRSR006769-3"/>
    </source>
</evidence>
<dbReference type="Pfam" id="PF00383">
    <property type="entry name" value="dCMP_cyt_deam_1"/>
    <property type="match status" value="1"/>
</dbReference>
<feature type="binding site" evidence="15">
    <location>
        <position position="207"/>
    </location>
    <ligand>
        <name>substrate</name>
    </ligand>
</feature>
<feature type="binding site" evidence="15">
    <location>
        <position position="173"/>
    </location>
    <ligand>
        <name>NADP(+)</name>
        <dbReference type="ChEBI" id="CHEBI:58349"/>
    </ligand>
</feature>
<evidence type="ECO:0000256" key="12">
    <source>
        <dbReference type="ARBA" id="ARBA00023268"/>
    </source>
</evidence>
<proteinExistence type="inferred from homology"/>
<evidence type="ECO:0000256" key="4">
    <source>
        <dbReference type="ARBA" id="ARBA00005259"/>
    </source>
</evidence>
<dbReference type="InterPro" id="IPR050765">
    <property type="entry name" value="Riboflavin_Biosynth_HTPR"/>
</dbReference>
<reference evidence="18 19" key="1">
    <citation type="journal article" date="2014" name="Appl. Environ. Microbiol.">
        <title>Genomic features of a bumble bee symbiont reflect its host environment.</title>
        <authorList>
            <person name="Martinson V.G."/>
            <person name="Magoc T."/>
            <person name="Koch H."/>
            <person name="Salzberg S.L."/>
            <person name="Moran N.A."/>
        </authorList>
    </citation>
    <scope>NUCLEOTIDE SEQUENCE [LARGE SCALE GENOMIC DNA]</scope>
    <source>
        <strain evidence="18 19">Bimp</strain>
    </source>
</reference>
<dbReference type="FunFam" id="3.40.140.10:FF:000025">
    <property type="entry name" value="Riboflavin biosynthesis protein RibD"/>
    <property type="match status" value="1"/>
</dbReference>
<dbReference type="CDD" id="cd01284">
    <property type="entry name" value="Riboflavin_deaminase-reductase"/>
    <property type="match status" value="1"/>
</dbReference>
<feature type="binding site" evidence="15">
    <location>
        <position position="171"/>
    </location>
    <ligand>
        <name>substrate</name>
    </ligand>
</feature>
<dbReference type="NCBIfam" id="TIGR00227">
    <property type="entry name" value="ribD_Cterm"/>
    <property type="match status" value="1"/>
</dbReference>
<evidence type="ECO:0000313" key="19">
    <source>
        <dbReference type="Proteomes" id="UP000506160"/>
    </source>
</evidence>
<feature type="binding site" evidence="15">
    <location>
        <position position="237"/>
    </location>
    <ligand>
        <name>NADP(+)</name>
        <dbReference type="ChEBI" id="CHEBI:58349"/>
    </ligand>
</feature>
<dbReference type="InterPro" id="IPR011549">
    <property type="entry name" value="RibD_C"/>
</dbReference>
<evidence type="ECO:0000313" key="18">
    <source>
        <dbReference type="EMBL" id="TEA27409.1"/>
    </source>
</evidence>
<dbReference type="RefSeq" id="WP_024495841.1">
    <property type="nucleotide sequence ID" value="NZ_AWGA01000041.1"/>
</dbReference>
<keyword evidence="6 13" id="KW-0686">Riboflavin biosynthesis</keyword>
<evidence type="ECO:0000256" key="2">
    <source>
        <dbReference type="ARBA" id="ARBA00004882"/>
    </source>
</evidence>
<dbReference type="PROSITE" id="PS51747">
    <property type="entry name" value="CYT_DCMP_DEAMINASES_2"/>
    <property type="match status" value="1"/>
</dbReference>
<dbReference type="InterPro" id="IPR002734">
    <property type="entry name" value="RibDG_C"/>
</dbReference>
<dbReference type="GO" id="GO:0050661">
    <property type="term" value="F:NADP binding"/>
    <property type="evidence" value="ECO:0007669"/>
    <property type="project" value="InterPro"/>
</dbReference>
<organism evidence="18 19">
    <name type="scientific">Candidatus Schmidhempelia bombi str. Bimp</name>
    <dbReference type="NCBI Taxonomy" id="1387197"/>
    <lineage>
        <taxon>Bacteria</taxon>
        <taxon>Pseudomonadati</taxon>
        <taxon>Pseudomonadota</taxon>
        <taxon>Gammaproteobacteria</taxon>
        <taxon>Orbales</taxon>
        <taxon>Orbaceae</taxon>
        <taxon>Candidatus Schmidhempelia</taxon>
    </lineage>
</organism>
<keyword evidence="10 13" id="KW-0521">NADP</keyword>
<feature type="binding site" evidence="15">
    <location>
        <position position="187"/>
    </location>
    <ligand>
        <name>substrate</name>
    </ligand>
</feature>
<feature type="domain" description="CMP/dCMP-type deaminase" evidence="17">
    <location>
        <begin position="4"/>
        <end position="126"/>
    </location>
</feature>
<keyword evidence="12" id="KW-0511">Multifunctional enzyme</keyword>
<comment type="caution">
    <text evidence="18">The sequence shown here is derived from an EMBL/GenBank/DDBJ whole genome shotgun (WGS) entry which is preliminary data.</text>
</comment>
<evidence type="ECO:0000256" key="1">
    <source>
        <dbReference type="ARBA" id="ARBA00002151"/>
    </source>
</evidence>
<comment type="catalytic activity">
    <reaction evidence="13">
        <text>5-amino-6-(5-phospho-D-ribitylamino)uracil + NADP(+) = 5-amino-6-(5-phospho-D-ribosylamino)uracil + NADPH + H(+)</text>
        <dbReference type="Rhea" id="RHEA:17845"/>
        <dbReference type="ChEBI" id="CHEBI:15378"/>
        <dbReference type="ChEBI" id="CHEBI:57783"/>
        <dbReference type="ChEBI" id="CHEBI:58349"/>
        <dbReference type="ChEBI" id="CHEBI:58421"/>
        <dbReference type="ChEBI" id="CHEBI:58453"/>
        <dbReference type="EC" id="1.1.1.193"/>
    </reaction>
</comment>
<keyword evidence="7 13" id="KW-0479">Metal-binding</keyword>
<dbReference type="GO" id="GO:0009231">
    <property type="term" value="P:riboflavin biosynthetic process"/>
    <property type="evidence" value="ECO:0007669"/>
    <property type="project" value="UniProtKB-KW"/>
</dbReference>
<dbReference type="EC" id="1.1.1.193" evidence="13"/>
<dbReference type="SUPFAM" id="SSF53597">
    <property type="entry name" value="Dihydrofolate reductase-like"/>
    <property type="match status" value="1"/>
</dbReference>
<dbReference type="InterPro" id="IPR024072">
    <property type="entry name" value="DHFR-like_dom_sf"/>
</dbReference>
<dbReference type="SUPFAM" id="SSF53927">
    <property type="entry name" value="Cytidine deaminase-like"/>
    <property type="match status" value="1"/>
</dbReference>
<evidence type="ECO:0000256" key="5">
    <source>
        <dbReference type="ARBA" id="ARBA00007417"/>
    </source>
</evidence>
<feature type="binding site" evidence="15">
    <location>
        <position position="210"/>
    </location>
    <ligand>
        <name>substrate</name>
    </ligand>
</feature>
<evidence type="ECO:0000256" key="14">
    <source>
        <dbReference type="PIRSR" id="PIRSR006769-1"/>
    </source>
</evidence>
<dbReference type="InterPro" id="IPR016193">
    <property type="entry name" value="Cytidine_deaminase-like"/>
</dbReference>
<gene>
    <name evidence="18" type="primary">ribD</name>
    <name evidence="18" type="ORF">O970_03825</name>
</gene>
<dbReference type="AlphaFoldDB" id="A0AB94IDA9"/>
<dbReference type="GO" id="GO:0008703">
    <property type="term" value="F:5-amino-6-(5-phosphoribosylamino)uracil reductase activity"/>
    <property type="evidence" value="ECO:0007669"/>
    <property type="project" value="UniProtKB-EC"/>
</dbReference>
<evidence type="ECO:0000256" key="13">
    <source>
        <dbReference type="PIRNR" id="PIRNR006769"/>
    </source>
</evidence>
<evidence type="ECO:0000256" key="6">
    <source>
        <dbReference type="ARBA" id="ARBA00022619"/>
    </source>
</evidence>
<dbReference type="EMBL" id="AWGA01000041">
    <property type="protein sequence ID" value="TEA27409.1"/>
    <property type="molecule type" value="Genomic_DNA"/>
</dbReference>
<feature type="binding site" evidence="15">
    <location>
        <position position="157"/>
    </location>
    <ligand>
        <name>NADP(+)</name>
        <dbReference type="ChEBI" id="CHEBI:58349"/>
    </ligand>
</feature>
<dbReference type="EC" id="3.5.4.26" evidence="13"/>
<feature type="binding site" evidence="16">
    <location>
        <position position="78"/>
    </location>
    <ligand>
        <name>Zn(2+)</name>
        <dbReference type="ChEBI" id="CHEBI:29105"/>
        <note>catalytic</note>
    </ligand>
</feature>
<evidence type="ECO:0000259" key="17">
    <source>
        <dbReference type="PROSITE" id="PS51747"/>
    </source>
</evidence>
<dbReference type="InterPro" id="IPR016192">
    <property type="entry name" value="APOBEC/CMP_deaminase_Zn-bd"/>
</dbReference>
<comment type="pathway">
    <text evidence="3 13">Cofactor biosynthesis; riboflavin biosynthesis; 5-amino-6-(D-ribitylamino)uracil from GTP: step 3/4.</text>
</comment>